<keyword evidence="7" id="KW-0808">Transferase</keyword>
<dbReference type="PANTHER" id="PTHR43586:SF8">
    <property type="entry name" value="CYSTEINE DESULFURASE 1, CHLOROPLASTIC"/>
    <property type="match status" value="1"/>
</dbReference>
<dbReference type="Proteomes" id="UP000515764">
    <property type="component" value="Chromosome"/>
</dbReference>
<dbReference type="InterPro" id="IPR000192">
    <property type="entry name" value="Aminotrans_V_dom"/>
</dbReference>
<comment type="cofactor">
    <cofactor evidence="1 5">
        <name>pyridoxal 5'-phosphate</name>
        <dbReference type="ChEBI" id="CHEBI:597326"/>
    </cofactor>
</comment>
<dbReference type="PANTHER" id="PTHR43586">
    <property type="entry name" value="CYSTEINE DESULFURASE"/>
    <property type="match status" value="1"/>
</dbReference>
<dbReference type="Pfam" id="PF00266">
    <property type="entry name" value="Aminotran_5"/>
    <property type="match status" value="1"/>
</dbReference>
<name>A0ABX6RY03_9ACTN</name>
<dbReference type="InterPro" id="IPR015424">
    <property type="entry name" value="PyrdxlP-dep_Trfase"/>
</dbReference>
<protein>
    <submittedName>
        <fullName evidence="7">Aminotransferase class V-fold PLP-dependent enzyme</fullName>
    </submittedName>
</protein>
<comment type="similarity">
    <text evidence="2">Belongs to the class-V pyridoxal-phosphate-dependent aminotransferase family. Csd subfamily.</text>
</comment>
<dbReference type="InterPro" id="IPR015421">
    <property type="entry name" value="PyrdxlP-dep_Trfase_major"/>
</dbReference>
<accession>A0ABX6RY03</accession>
<gene>
    <name evidence="7" type="ORF">F0345_26420</name>
</gene>
<dbReference type="Gene3D" id="3.40.640.10">
    <property type="entry name" value="Type I PLP-dependent aspartate aminotransferase-like (Major domain)"/>
    <property type="match status" value="1"/>
</dbReference>
<evidence type="ECO:0000313" key="7">
    <source>
        <dbReference type="EMBL" id="QNE84204.1"/>
    </source>
</evidence>
<feature type="domain" description="Aminotransferase class V" evidence="6">
    <location>
        <begin position="47"/>
        <end position="405"/>
    </location>
</feature>
<dbReference type="InterPro" id="IPR020578">
    <property type="entry name" value="Aminotrans_V_PyrdxlP_BS"/>
</dbReference>
<evidence type="ECO:0000256" key="5">
    <source>
        <dbReference type="RuleBase" id="RU004504"/>
    </source>
</evidence>
<dbReference type="GO" id="GO:0008483">
    <property type="term" value="F:transaminase activity"/>
    <property type="evidence" value="ECO:0007669"/>
    <property type="project" value="UniProtKB-KW"/>
</dbReference>
<comment type="catalytic activity">
    <reaction evidence="4">
        <text>(sulfur carrier)-H + L-cysteine = (sulfur carrier)-SH + L-alanine</text>
        <dbReference type="Rhea" id="RHEA:43892"/>
        <dbReference type="Rhea" id="RHEA-COMP:14737"/>
        <dbReference type="Rhea" id="RHEA-COMP:14739"/>
        <dbReference type="ChEBI" id="CHEBI:29917"/>
        <dbReference type="ChEBI" id="CHEBI:35235"/>
        <dbReference type="ChEBI" id="CHEBI:57972"/>
        <dbReference type="ChEBI" id="CHEBI:64428"/>
        <dbReference type="EC" id="2.8.1.7"/>
    </reaction>
</comment>
<keyword evidence="8" id="KW-1185">Reference proteome</keyword>
<evidence type="ECO:0000256" key="3">
    <source>
        <dbReference type="ARBA" id="ARBA00022898"/>
    </source>
</evidence>
<sequence length="413" mass="44738">MARRGRTAGEGVTPVEGETGRVERLAAWHSGLRAEFPIITRHPELAYLDSAATAQKPRAVLDAVQEYLTTSNANAGRGTYPWANRTTAIIEGTRNRVKAFLDDPSPDTSEVHFTSGTTEGLRLVALDWLVHQLRDGDEIIVPSADHQANISPWHEAVEVLARQGTGVTVRAMPYQLSSGDYDTEALAGLVSSRTRFVAATHVHHVYGGDMNVHRIRRTVGPDVTICLDAAQSVGHLPVSMKALDVDFVAFSGHKALALPGSGALWSRNARGTPFTPRGWNGTPNTVGVASLDAALEWLERAGLERVEEWTVRLAARLTDGLRALPPYEVLGCQRSLAADSPVQQRHGIVTFRHRAIDSVDLGFILFSHGFMVRTDGLCQGGAGGSRSSVRVSLHVYNSREEVDRLLGVLADLA</sequence>
<keyword evidence="3" id="KW-0663">Pyridoxal phosphate</keyword>
<evidence type="ECO:0000256" key="4">
    <source>
        <dbReference type="ARBA" id="ARBA00050776"/>
    </source>
</evidence>
<evidence type="ECO:0000256" key="2">
    <source>
        <dbReference type="ARBA" id="ARBA00010447"/>
    </source>
</evidence>
<proteinExistence type="inferred from homology"/>
<dbReference type="SUPFAM" id="SSF53383">
    <property type="entry name" value="PLP-dependent transferases"/>
    <property type="match status" value="1"/>
</dbReference>
<dbReference type="EMBL" id="CP045704">
    <property type="protein sequence ID" value="QNE84204.1"/>
    <property type="molecule type" value="Genomic_DNA"/>
</dbReference>
<dbReference type="InterPro" id="IPR015422">
    <property type="entry name" value="PyrdxlP-dep_Trfase_small"/>
</dbReference>
<dbReference type="Gene3D" id="3.90.1150.10">
    <property type="entry name" value="Aspartate Aminotransferase, domain 1"/>
    <property type="match status" value="2"/>
</dbReference>
<evidence type="ECO:0000259" key="6">
    <source>
        <dbReference type="Pfam" id="PF00266"/>
    </source>
</evidence>
<reference evidence="8" key="1">
    <citation type="submission" date="2019-10" db="EMBL/GenBank/DDBJ databases">
        <title>Antimicrobial potential of Antarctic Bacteria.</title>
        <authorList>
            <person name="Benaud N."/>
            <person name="Edwards R.J."/>
            <person name="Ferrari B.C."/>
        </authorList>
    </citation>
    <scope>NUCLEOTIDE SEQUENCE [LARGE SCALE GENOMIC DNA]</scope>
    <source>
        <strain evidence="8">NBH77</strain>
    </source>
</reference>
<dbReference type="PROSITE" id="PS00595">
    <property type="entry name" value="AA_TRANSFER_CLASS_5"/>
    <property type="match status" value="1"/>
</dbReference>
<evidence type="ECO:0000313" key="8">
    <source>
        <dbReference type="Proteomes" id="UP000515764"/>
    </source>
</evidence>
<organism evidence="7 8">
    <name type="scientific">Streptomyces rutgersensis</name>
    <dbReference type="NCBI Taxonomy" id="53451"/>
    <lineage>
        <taxon>Bacteria</taxon>
        <taxon>Bacillati</taxon>
        <taxon>Actinomycetota</taxon>
        <taxon>Actinomycetes</taxon>
        <taxon>Kitasatosporales</taxon>
        <taxon>Streptomycetaceae</taxon>
        <taxon>Streptomyces</taxon>
        <taxon>Streptomyces diastaticus group</taxon>
    </lineage>
</organism>
<evidence type="ECO:0000256" key="1">
    <source>
        <dbReference type="ARBA" id="ARBA00001933"/>
    </source>
</evidence>
<keyword evidence="7" id="KW-0032">Aminotransferase</keyword>